<accession>A0ACC6U868</accession>
<evidence type="ECO:0000313" key="1">
    <source>
        <dbReference type="EMBL" id="MEX3935905.1"/>
    </source>
</evidence>
<comment type="caution">
    <text evidence="1">The sequence shown here is derived from an EMBL/GenBank/DDBJ whole genome shotgun (WGS) entry which is preliminary data.</text>
</comment>
<protein>
    <submittedName>
        <fullName evidence="1">Uncharacterized protein</fullName>
    </submittedName>
</protein>
<reference evidence="1" key="1">
    <citation type="submission" date="2024-07" db="EMBL/GenBank/DDBJ databases">
        <title>A survey of Mimosa microsymbionts across Brazilian biomes reveals a high diversity of Paraburkholderia nodulating endemic species, but also that Cupriavidus is common as a symbiont of widespread species.</title>
        <authorList>
            <person name="Rouws L."/>
            <person name="Barauna A."/>
            <person name="Beukes C."/>
            <person name="Rouws J.R.C."/>
            <person name="De Faria S.M."/>
            <person name="Gross E."/>
            <person name="Bueno Dos Reis Junior F."/>
            <person name="Simon M.F."/>
            <person name="Maluk M."/>
            <person name="Odee D.W."/>
            <person name="Kenicer G."/>
            <person name="Young J.P.W."/>
            <person name="Reis V.M."/>
            <person name="Zilli J."/>
            <person name="James E.K."/>
        </authorList>
    </citation>
    <scope>NUCLEOTIDE SEQUENCE</scope>
    <source>
        <strain evidence="1">EG181B</strain>
    </source>
</reference>
<dbReference type="EMBL" id="JBFRCH010000024">
    <property type="protein sequence ID" value="MEX3935905.1"/>
    <property type="molecule type" value="Genomic_DNA"/>
</dbReference>
<proteinExistence type="predicted"/>
<organism evidence="1 2">
    <name type="scientific">Paraburkholderia phymatum</name>
    <dbReference type="NCBI Taxonomy" id="148447"/>
    <lineage>
        <taxon>Bacteria</taxon>
        <taxon>Pseudomonadati</taxon>
        <taxon>Pseudomonadota</taxon>
        <taxon>Betaproteobacteria</taxon>
        <taxon>Burkholderiales</taxon>
        <taxon>Burkholderiaceae</taxon>
        <taxon>Paraburkholderia</taxon>
    </lineage>
</organism>
<dbReference type="Proteomes" id="UP001558850">
    <property type="component" value="Unassembled WGS sequence"/>
</dbReference>
<evidence type="ECO:0000313" key="2">
    <source>
        <dbReference type="Proteomes" id="UP001558850"/>
    </source>
</evidence>
<gene>
    <name evidence="1" type="ORF">AB4Y32_29635</name>
</gene>
<keyword evidence="2" id="KW-1185">Reference proteome</keyword>
<name>A0ACC6U868_9BURK</name>
<sequence>MVLMYAVIVALILLMLLGTVALVFWGELIAGRMQGDVFKLITTLVTSSGIGGIATLLYNALNVQRERREAKHQLVQSTLQDIVRSYNEIKAIRRQLRAEAVRPAYDHLEAFVLATPYAELMRKLNDAQLALETHMRRIEGNKPQYPHPETLLGGLRKAESYVGKLISEWEKGSGFARKKELSAFPVLRSFLSHANQGFKPCFADPIADVLNALGKVLSPSRRLICWSKSVHDGQRAQIPHNTRECNFMDDQTTSEKEKQAIDLWKHFSTFGFNDKNAMMTGENWLLGLQGTIIGYIVTKILCYSDGFHVHVQEPFAGFVISLFGIGIAILAAYVSFLYAGQSNRNWKNADKIAKDHLPSIWQEICVPSPPAKKMAPIFCVYILIAIITGLFDIAIFLLCIFGGASRCPTALISIAQ</sequence>